<gene>
    <name evidence="1" type="ORF">KS4_35920</name>
</gene>
<dbReference type="Gene3D" id="1.20.1260.10">
    <property type="match status" value="1"/>
</dbReference>
<dbReference type="GO" id="GO:0006400">
    <property type="term" value="P:tRNA modification"/>
    <property type="evidence" value="ECO:0007669"/>
    <property type="project" value="InterPro"/>
</dbReference>
<proteinExistence type="predicted"/>
<reference evidence="1 2" key="1">
    <citation type="submission" date="2019-02" db="EMBL/GenBank/DDBJ databases">
        <title>Deep-cultivation of Planctomycetes and their phenomic and genomic characterization uncovers novel biology.</title>
        <authorList>
            <person name="Wiegand S."/>
            <person name="Jogler M."/>
            <person name="Boedeker C."/>
            <person name="Pinto D."/>
            <person name="Vollmers J."/>
            <person name="Rivas-Marin E."/>
            <person name="Kohn T."/>
            <person name="Peeters S.H."/>
            <person name="Heuer A."/>
            <person name="Rast P."/>
            <person name="Oberbeckmann S."/>
            <person name="Bunk B."/>
            <person name="Jeske O."/>
            <person name="Meyerdierks A."/>
            <person name="Storesund J.E."/>
            <person name="Kallscheuer N."/>
            <person name="Luecker S."/>
            <person name="Lage O.M."/>
            <person name="Pohl T."/>
            <person name="Merkel B.J."/>
            <person name="Hornburger P."/>
            <person name="Mueller R.-W."/>
            <person name="Bruemmer F."/>
            <person name="Labrenz M."/>
            <person name="Spormann A.M."/>
            <person name="Op den Camp H."/>
            <person name="Overmann J."/>
            <person name="Amann R."/>
            <person name="Jetten M.S.M."/>
            <person name="Mascher T."/>
            <person name="Medema M.H."/>
            <person name="Devos D.P."/>
            <person name="Kaster A.-K."/>
            <person name="Ovreas L."/>
            <person name="Rohde M."/>
            <person name="Galperin M.Y."/>
            <person name="Jogler C."/>
        </authorList>
    </citation>
    <scope>NUCLEOTIDE SEQUENCE [LARGE SCALE GENOMIC DNA]</scope>
    <source>
        <strain evidence="1 2">KS4</strain>
    </source>
</reference>
<dbReference type="InterPro" id="IPR012347">
    <property type="entry name" value="Ferritin-like"/>
</dbReference>
<evidence type="ECO:0000313" key="2">
    <source>
        <dbReference type="Proteomes" id="UP000317369"/>
    </source>
</evidence>
<dbReference type="GO" id="GO:0045301">
    <property type="term" value="F:tRNA 2-(methylsulfanyl)-N(6)-isopentenyladenosine(37) hydroxylase activity"/>
    <property type="evidence" value="ECO:0007669"/>
    <property type="project" value="InterPro"/>
</dbReference>
<name>A0A517YZ90_9BACT</name>
<dbReference type="InterPro" id="IPR009078">
    <property type="entry name" value="Ferritin-like_SF"/>
</dbReference>
<dbReference type="InterPro" id="IPR010386">
    <property type="entry name" value="tRNA-Hydrxlase_MiaE"/>
</dbReference>
<dbReference type="Pfam" id="PF06175">
    <property type="entry name" value="MiaE"/>
    <property type="match status" value="1"/>
</dbReference>
<dbReference type="PANTHER" id="PTHR42637">
    <property type="entry name" value="TRNA-(MS[2]IO[6]A)-HYDROXYLASE"/>
    <property type="match status" value="1"/>
</dbReference>
<dbReference type="PANTHER" id="PTHR42637:SF1">
    <property type="entry name" value="TRNA 2-(METHYLSULFANYL)-N(6)-ISOPENTENYLADENOSINE(37) HYDROXYLASE"/>
    <property type="match status" value="1"/>
</dbReference>
<dbReference type="EMBL" id="CP036425">
    <property type="protein sequence ID" value="QDU35509.1"/>
    <property type="molecule type" value="Genomic_DNA"/>
</dbReference>
<sequence>MSLVSQMGEEEMPLRSETPIDWAERMMSGDKLALLNDHAHLEKKAGLNAMEMLNRWPEPEPPEAWVQLMCGVAKDEVEHLAIVCRILHKRGGALSKSHRNPYAKGLRELIRKGAETSQTGLVDRLMVSALIELRSCERFAVLGEHAGDDKELGKLYRGLWASEHGHYKTFLNMCYKVPGISKREVDERWDWFLDQEAALLGKQGRYAGMHSGL</sequence>
<accession>A0A517YZ90</accession>
<dbReference type="KEGG" id="pcor:KS4_35920"/>
<protein>
    <submittedName>
        <fullName evidence="1">tRNA-(MS[2]IO[6]A)-hydroxylase (MiaE)</fullName>
    </submittedName>
</protein>
<organism evidence="1 2">
    <name type="scientific">Poriferisphaera corsica</name>
    <dbReference type="NCBI Taxonomy" id="2528020"/>
    <lineage>
        <taxon>Bacteria</taxon>
        <taxon>Pseudomonadati</taxon>
        <taxon>Planctomycetota</taxon>
        <taxon>Phycisphaerae</taxon>
        <taxon>Phycisphaerales</taxon>
        <taxon>Phycisphaeraceae</taxon>
        <taxon>Poriferisphaera</taxon>
    </lineage>
</organism>
<keyword evidence="2" id="KW-1185">Reference proteome</keyword>
<dbReference type="RefSeq" id="WP_200761385.1">
    <property type="nucleotide sequence ID" value="NZ_CP036425.1"/>
</dbReference>
<dbReference type="Proteomes" id="UP000317369">
    <property type="component" value="Chromosome"/>
</dbReference>
<evidence type="ECO:0000313" key="1">
    <source>
        <dbReference type="EMBL" id="QDU35509.1"/>
    </source>
</evidence>
<dbReference type="SUPFAM" id="SSF47240">
    <property type="entry name" value="Ferritin-like"/>
    <property type="match status" value="1"/>
</dbReference>
<dbReference type="AlphaFoldDB" id="A0A517YZ90"/>